<protein>
    <submittedName>
        <fullName evidence="1">Uncharacterized protein</fullName>
    </submittedName>
</protein>
<dbReference type="AlphaFoldDB" id="A0A382I5F2"/>
<organism evidence="1">
    <name type="scientific">marine metagenome</name>
    <dbReference type="NCBI Taxonomy" id="408172"/>
    <lineage>
        <taxon>unclassified sequences</taxon>
        <taxon>metagenomes</taxon>
        <taxon>ecological metagenomes</taxon>
    </lineage>
</organism>
<name>A0A382I5F2_9ZZZZ</name>
<reference evidence="1" key="1">
    <citation type="submission" date="2018-05" db="EMBL/GenBank/DDBJ databases">
        <authorList>
            <person name="Lanie J.A."/>
            <person name="Ng W.-L."/>
            <person name="Kazmierczak K.M."/>
            <person name="Andrzejewski T.M."/>
            <person name="Davidsen T.M."/>
            <person name="Wayne K.J."/>
            <person name="Tettelin H."/>
            <person name="Glass J.I."/>
            <person name="Rusch D."/>
            <person name="Podicherti R."/>
            <person name="Tsui H.-C.T."/>
            <person name="Winkler M.E."/>
        </authorList>
    </citation>
    <scope>NUCLEOTIDE SEQUENCE</scope>
</reference>
<proteinExistence type="predicted"/>
<gene>
    <name evidence="1" type="ORF">METZ01_LOCUS247281</name>
</gene>
<evidence type="ECO:0000313" key="1">
    <source>
        <dbReference type="EMBL" id="SVB94427.1"/>
    </source>
</evidence>
<sequence length="30" mass="3297">MESTKIAWLDGKCRTLDASSAPLLTLNTFI</sequence>
<dbReference type="EMBL" id="UINC01065115">
    <property type="protein sequence ID" value="SVB94427.1"/>
    <property type="molecule type" value="Genomic_DNA"/>
</dbReference>
<accession>A0A382I5F2</accession>